<keyword evidence="5" id="KW-1185">Reference proteome</keyword>
<dbReference type="Proteomes" id="UP000468531">
    <property type="component" value="Unassembled WGS sequence"/>
</dbReference>
<evidence type="ECO:0000256" key="1">
    <source>
        <dbReference type="ARBA" id="ARBA00010062"/>
    </source>
</evidence>
<keyword evidence="2" id="KW-0732">Signal</keyword>
<dbReference type="Pfam" id="PF13458">
    <property type="entry name" value="Peripla_BP_6"/>
    <property type="match status" value="1"/>
</dbReference>
<dbReference type="PANTHER" id="PTHR47628">
    <property type="match status" value="1"/>
</dbReference>
<dbReference type="InterPro" id="IPR019546">
    <property type="entry name" value="TAT_signal_bac_arc"/>
</dbReference>
<accession>A0A6P1BDE0</accession>
<dbReference type="EMBL" id="VKHP01000017">
    <property type="protein sequence ID" value="NEU95630.1"/>
    <property type="molecule type" value="Genomic_DNA"/>
</dbReference>
<dbReference type="InterPro" id="IPR028082">
    <property type="entry name" value="Peripla_BP_I"/>
</dbReference>
<evidence type="ECO:0000313" key="5">
    <source>
        <dbReference type="Proteomes" id="UP000468531"/>
    </source>
</evidence>
<dbReference type="PANTHER" id="PTHR47628:SF1">
    <property type="entry name" value="ALIPHATIC AMIDASE EXPRESSION-REGULATING PROTEIN"/>
    <property type="match status" value="1"/>
</dbReference>
<reference evidence="4 5" key="1">
    <citation type="journal article" date="2020" name="Arch. Microbiol.">
        <title>Bradyrhizobium uaiense sp. nov., a new highly efficient cowpea symbiont.</title>
        <authorList>
            <person name="Cabral Michel D."/>
            <person name="Azarias Guimaraes A."/>
            <person name="Martins da Costa E."/>
            <person name="Soares de Carvalho T."/>
            <person name="Balsanelli E."/>
            <person name="Willems A."/>
            <person name="Maltempi de Souza E."/>
            <person name="de Souza Moreira F.M."/>
        </authorList>
    </citation>
    <scope>NUCLEOTIDE SEQUENCE [LARGE SCALE GENOMIC DNA]</scope>
    <source>
        <strain evidence="4 5">UFLA 03-164</strain>
    </source>
</reference>
<dbReference type="SUPFAM" id="SSF53822">
    <property type="entry name" value="Periplasmic binding protein-like I"/>
    <property type="match status" value="1"/>
</dbReference>
<evidence type="ECO:0000256" key="2">
    <source>
        <dbReference type="ARBA" id="ARBA00022729"/>
    </source>
</evidence>
<dbReference type="Gene3D" id="3.40.50.2300">
    <property type="match status" value="2"/>
</dbReference>
<dbReference type="AlphaFoldDB" id="A0A6P1BDE0"/>
<evidence type="ECO:0000259" key="3">
    <source>
        <dbReference type="Pfam" id="PF13458"/>
    </source>
</evidence>
<comment type="similarity">
    <text evidence="1">Belongs to the leucine-binding protein family.</text>
</comment>
<feature type="domain" description="Leucine-binding protein" evidence="3">
    <location>
        <begin position="31"/>
        <end position="366"/>
    </location>
</feature>
<name>A0A6P1BDE0_9BRAD</name>
<dbReference type="InterPro" id="IPR006311">
    <property type="entry name" value="TAT_signal"/>
</dbReference>
<dbReference type="PROSITE" id="PS51318">
    <property type="entry name" value="TAT"/>
    <property type="match status" value="1"/>
</dbReference>
<dbReference type="InterPro" id="IPR028081">
    <property type="entry name" value="Leu-bd"/>
</dbReference>
<evidence type="ECO:0000313" key="4">
    <source>
        <dbReference type="EMBL" id="NEU95630.1"/>
    </source>
</evidence>
<organism evidence="4 5">
    <name type="scientific">Bradyrhizobium uaiense</name>
    <dbReference type="NCBI Taxonomy" id="2594946"/>
    <lineage>
        <taxon>Bacteria</taxon>
        <taxon>Pseudomonadati</taxon>
        <taxon>Pseudomonadota</taxon>
        <taxon>Alphaproteobacteria</taxon>
        <taxon>Hyphomicrobiales</taxon>
        <taxon>Nitrobacteraceae</taxon>
        <taxon>Bradyrhizobium</taxon>
    </lineage>
</organism>
<dbReference type="CDD" id="cd06331">
    <property type="entry name" value="PBP1_AmiC-like"/>
    <property type="match status" value="1"/>
</dbReference>
<comment type="caution">
    <text evidence="4">The sequence shown here is derived from an EMBL/GenBank/DDBJ whole genome shotgun (WGS) entry which is preliminary data.</text>
</comment>
<proteinExistence type="inferred from homology"/>
<protein>
    <submittedName>
        <fullName evidence="4">ABC transporter substrate-binding protein</fullName>
    </submittedName>
</protein>
<gene>
    <name evidence="4" type="ORF">FNJ47_07265</name>
</gene>
<sequence length="391" mass="41896">MISRRKVLKGGGALAAFAGIGLPGIARASDTVKIGLTIPTTGLQAILGQTLLNCYQLAAEQLNAKNGIGGRKIELVVEDNQTTTKGAVDKARKLLGQDKVDVIMGGIISLERAGTLSVTAKAKKLYFYPTFFEGGECSRYFVATGAIPTQQVDPVVPWVTSNLGKSVYILGSDYSWPRKMTDAITAALGKAGGRVVAADFYPFGTQDFGPAFQRVKDLKPDVVWSMVVGNDGVGQLKQYRSFDLKQPMVGPADEVINMAALPKGLAAGTYAPQSYWMAIDTPANKAFIKNFRSRFGEERMLNSIGEAAYNGLNLYALAVEKAGSVEDDKVIAALSTVEFDAPQGPIRIDPSNNCCVLNSYVGKCAEDGWHYEVTKSFGQIAPVTPDCNLRS</sequence>
<dbReference type="NCBIfam" id="TIGR01409">
    <property type="entry name" value="TAT_signal_seq"/>
    <property type="match status" value="1"/>
</dbReference>